<feature type="transmembrane region" description="Helical" evidence="6">
    <location>
        <begin position="67"/>
        <end position="89"/>
    </location>
</feature>
<comment type="subcellular location">
    <subcellularLocation>
        <location evidence="6">Cell membrane</location>
        <topology evidence="6">Multi-pass membrane protein</topology>
    </subcellularLocation>
    <subcellularLocation>
        <location evidence="1">Membrane</location>
        <topology evidence="1">Multi-pass membrane protein</topology>
    </subcellularLocation>
</comment>
<accession>A0A354YVL0</accession>
<feature type="transmembrane region" description="Helical" evidence="6">
    <location>
        <begin position="29"/>
        <end position="55"/>
    </location>
</feature>
<proteinExistence type="inferred from homology"/>
<evidence type="ECO:0000256" key="5">
    <source>
        <dbReference type="ARBA" id="ARBA00023136"/>
    </source>
</evidence>
<dbReference type="AlphaFoldDB" id="A0A354YVL0"/>
<dbReference type="EMBL" id="DNZF01000045">
    <property type="protein sequence ID" value="HBK52731.1"/>
    <property type="molecule type" value="Genomic_DNA"/>
</dbReference>
<keyword evidence="6" id="KW-1003">Cell membrane</keyword>
<evidence type="ECO:0000256" key="1">
    <source>
        <dbReference type="ARBA" id="ARBA00004141"/>
    </source>
</evidence>
<protein>
    <recommendedName>
        <fullName evidence="6">Probable membrane transporter protein</fullName>
    </recommendedName>
</protein>
<evidence type="ECO:0000256" key="6">
    <source>
        <dbReference type="RuleBase" id="RU363041"/>
    </source>
</evidence>
<feature type="non-terminal residue" evidence="7">
    <location>
        <position position="104"/>
    </location>
</feature>
<dbReference type="GO" id="GO:0005886">
    <property type="term" value="C:plasma membrane"/>
    <property type="evidence" value="ECO:0007669"/>
    <property type="project" value="UniProtKB-SubCell"/>
</dbReference>
<feature type="non-terminal residue" evidence="7">
    <location>
        <position position="1"/>
    </location>
</feature>
<dbReference type="InterPro" id="IPR002781">
    <property type="entry name" value="TM_pro_TauE-like"/>
</dbReference>
<evidence type="ECO:0000256" key="3">
    <source>
        <dbReference type="ARBA" id="ARBA00022692"/>
    </source>
</evidence>
<evidence type="ECO:0000313" key="7">
    <source>
        <dbReference type="EMBL" id="HBK52731.1"/>
    </source>
</evidence>
<organism evidence="7 8">
    <name type="scientific">Syntrophomonas wolfei</name>
    <dbReference type="NCBI Taxonomy" id="863"/>
    <lineage>
        <taxon>Bacteria</taxon>
        <taxon>Bacillati</taxon>
        <taxon>Bacillota</taxon>
        <taxon>Clostridia</taxon>
        <taxon>Eubacteriales</taxon>
        <taxon>Syntrophomonadaceae</taxon>
        <taxon>Syntrophomonas</taxon>
    </lineage>
</organism>
<dbReference type="PANTHER" id="PTHR43701">
    <property type="entry name" value="MEMBRANE TRANSPORTER PROTEIN MJ0441-RELATED"/>
    <property type="match status" value="1"/>
</dbReference>
<evidence type="ECO:0000256" key="4">
    <source>
        <dbReference type="ARBA" id="ARBA00022989"/>
    </source>
</evidence>
<comment type="similarity">
    <text evidence="2 6">Belongs to the 4-toluene sulfonate uptake permease (TSUP) (TC 2.A.102) family.</text>
</comment>
<reference evidence="7 8" key="1">
    <citation type="journal article" date="2018" name="Nat. Biotechnol.">
        <title>A standardized bacterial taxonomy based on genome phylogeny substantially revises the tree of life.</title>
        <authorList>
            <person name="Parks D.H."/>
            <person name="Chuvochina M."/>
            <person name="Waite D.W."/>
            <person name="Rinke C."/>
            <person name="Skarshewski A."/>
            <person name="Chaumeil P.A."/>
            <person name="Hugenholtz P."/>
        </authorList>
    </citation>
    <scope>NUCLEOTIDE SEQUENCE [LARGE SCALE GENOMIC DNA]</scope>
    <source>
        <strain evidence="7">UBA10948</strain>
    </source>
</reference>
<dbReference type="InterPro" id="IPR051598">
    <property type="entry name" value="TSUP/Inactive_protease-like"/>
</dbReference>
<evidence type="ECO:0000313" key="8">
    <source>
        <dbReference type="Proteomes" id="UP000263273"/>
    </source>
</evidence>
<comment type="caution">
    <text evidence="7">The sequence shown here is derived from an EMBL/GenBank/DDBJ whole genome shotgun (WGS) entry which is preliminary data.</text>
</comment>
<dbReference type="Proteomes" id="UP000263273">
    <property type="component" value="Unassembled WGS sequence"/>
</dbReference>
<gene>
    <name evidence="7" type="ORF">DDZ44_02170</name>
</gene>
<keyword evidence="5 6" id="KW-0472">Membrane</keyword>
<keyword evidence="4 6" id="KW-1133">Transmembrane helix</keyword>
<sequence>IILALAWVLWSRPPLAANAALPRPDALELLLLAAIGIMAGCFGGLLGIGGGIIMLPLLKFGFNYSTTMAVGTTLFAVIFTAISGGYAHFFRGNAHRPSIAYISL</sequence>
<dbReference type="Pfam" id="PF01925">
    <property type="entry name" value="TauE"/>
    <property type="match status" value="1"/>
</dbReference>
<dbReference type="PANTHER" id="PTHR43701:SF2">
    <property type="entry name" value="MEMBRANE TRANSPORTER PROTEIN YJNA-RELATED"/>
    <property type="match status" value="1"/>
</dbReference>
<keyword evidence="3 6" id="KW-0812">Transmembrane</keyword>
<name>A0A354YVL0_9FIRM</name>
<evidence type="ECO:0000256" key="2">
    <source>
        <dbReference type="ARBA" id="ARBA00009142"/>
    </source>
</evidence>